<feature type="chain" id="PRO_5046115089" evidence="2">
    <location>
        <begin position="27"/>
        <end position="185"/>
    </location>
</feature>
<evidence type="ECO:0000313" key="3">
    <source>
        <dbReference type="EMBL" id="MDC8759818.1"/>
    </source>
</evidence>
<reference evidence="3 4" key="1">
    <citation type="submission" date="2022-10" db="EMBL/GenBank/DDBJ databases">
        <title>Janthinobacterium sp. hw3 Genome sequencing.</title>
        <authorList>
            <person name="Park S."/>
        </authorList>
    </citation>
    <scope>NUCLEOTIDE SEQUENCE [LARGE SCALE GENOMIC DNA]</scope>
    <source>
        <strain evidence="4">hw3</strain>
    </source>
</reference>
<evidence type="ECO:0000256" key="1">
    <source>
        <dbReference type="SAM" id="MobiDB-lite"/>
    </source>
</evidence>
<evidence type="ECO:0000313" key="4">
    <source>
        <dbReference type="Proteomes" id="UP001221208"/>
    </source>
</evidence>
<feature type="signal peptide" evidence="2">
    <location>
        <begin position="1"/>
        <end position="26"/>
    </location>
</feature>
<keyword evidence="4" id="KW-1185">Reference proteome</keyword>
<accession>A0ABT5K4B2</accession>
<comment type="caution">
    <text evidence="3">The sequence shown here is derived from an EMBL/GenBank/DDBJ whole genome shotgun (WGS) entry which is preliminary data.</text>
</comment>
<evidence type="ECO:0000256" key="2">
    <source>
        <dbReference type="SAM" id="SignalP"/>
    </source>
</evidence>
<organism evidence="3 4">
    <name type="scientific">Janthinobacterium fluminis</name>
    <dbReference type="NCBI Taxonomy" id="2987524"/>
    <lineage>
        <taxon>Bacteria</taxon>
        <taxon>Pseudomonadati</taxon>
        <taxon>Pseudomonadota</taxon>
        <taxon>Betaproteobacteria</taxon>
        <taxon>Burkholderiales</taxon>
        <taxon>Oxalobacteraceae</taxon>
        <taxon>Janthinobacterium</taxon>
    </lineage>
</organism>
<feature type="compositionally biased region" description="Low complexity" evidence="1">
    <location>
        <begin position="173"/>
        <end position="185"/>
    </location>
</feature>
<sequence>MKNIPRSGRLALAAVLLCAAAGTALAAAKTRTKAPAGGLPRYGVMVYSDLCIQQPSGEIGGQRVSLHRFAEGDSVFYEFTAGALSWPLVASEVNIDAGSGAIDFSVAGADDGERKFIGRFSKDGRTLTLDGAYCGGDASMPMRLARVTDFGARLKNCKPCPRPQPAPEEPAEEAPQTAPAEMPAA</sequence>
<dbReference type="EMBL" id="JAQQXR010000008">
    <property type="protein sequence ID" value="MDC8759818.1"/>
    <property type="molecule type" value="Genomic_DNA"/>
</dbReference>
<feature type="region of interest" description="Disordered" evidence="1">
    <location>
        <begin position="158"/>
        <end position="185"/>
    </location>
</feature>
<keyword evidence="2" id="KW-0732">Signal</keyword>
<dbReference type="Proteomes" id="UP001221208">
    <property type="component" value="Unassembled WGS sequence"/>
</dbReference>
<proteinExistence type="predicted"/>
<protein>
    <submittedName>
        <fullName evidence="3">Uncharacterized protein</fullName>
    </submittedName>
</protein>
<dbReference type="RefSeq" id="WP_273673211.1">
    <property type="nucleotide sequence ID" value="NZ_JAQQXR010000008.1"/>
</dbReference>
<name>A0ABT5K4B2_9BURK</name>
<gene>
    <name evidence="3" type="ORF">OIK44_19715</name>
</gene>